<dbReference type="RefSeq" id="XP_004368205.1">
    <property type="nucleotide sequence ID" value="XM_004368148.1"/>
</dbReference>
<dbReference type="InterPro" id="IPR035979">
    <property type="entry name" value="RBD_domain_sf"/>
</dbReference>
<dbReference type="AlphaFoldDB" id="L8HJR1"/>
<evidence type="ECO:0000259" key="3">
    <source>
        <dbReference type="Pfam" id="PF08675"/>
    </source>
</evidence>
<protein>
    <submittedName>
        <fullName evidence="4">RNA binding domain containing protein</fullName>
    </submittedName>
</protein>
<dbReference type="GO" id="GO:0005737">
    <property type="term" value="C:cytoplasm"/>
    <property type="evidence" value="ECO:0007669"/>
    <property type="project" value="InterPro"/>
</dbReference>
<comment type="similarity">
    <text evidence="1">Belongs to the CAF1 family.</text>
</comment>
<dbReference type="InterPro" id="IPR006941">
    <property type="entry name" value="RNase_CAF1"/>
</dbReference>
<evidence type="ECO:0000313" key="4">
    <source>
        <dbReference type="EMBL" id="ELR25450.1"/>
    </source>
</evidence>
<evidence type="ECO:0000256" key="1">
    <source>
        <dbReference type="ARBA" id="ARBA00008372"/>
    </source>
</evidence>
<dbReference type="Pfam" id="PF08675">
    <property type="entry name" value="RNA_bind"/>
    <property type="match status" value="1"/>
</dbReference>
<dbReference type="OrthoDB" id="1432093at2759"/>
<dbReference type="EMBL" id="KB007805">
    <property type="protein sequence ID" value="ELR25450.1"/>
    <property type="molecule type" value="Genomic_DNA"/>
</dbReference>
<dbReference type="InterPro" id="IPR012337">
    <property type="entry name" value="RNaseH-like_sf"/>
</dbReference>
<dbReference type="GO" id="GO:0006402">
    <property type="term" value="P:mRNA catabolic process"/>
    <property type="evidence" value="ECO:0007669"/>
    <property type="project" value="InterPro"/>
</dbReference>
<dbReference type="InterPro" id="IPR014789">
    <property type="entry name" value="PolyA-riboNase_RNA-binding"/>
</dbReference>
<feature type="region of interest" description="Disordered" evidence="2">
    <location>
        <begin position="511"/>
        <end position="631"/>
    </location>
</feature>
<dbReference type="GO" id="GO:0003723">
    <property type="term" value="F:RNA binding"/>
    <property type="evidence" value="ECO:0007669"/>
    <property type="project" value="InterPro"/>
</dbReference>
<dbReference type="Gene3D" id="3.30.420.10">
    <property type="entry name" value="Ribonuclease H-like superfamily/Ribonuclease H"/>
    <property type="match status" value="2"/>
</dbReference>
<dbReference type="Pfam" id="PF04857">
    <property type="entry name" value="CAF1"/>
    <property type="match status" value="1"/>
</dbReference>
<dbReference type="SUPFAM" id="SSF53098">
    <property type="entry name" value="Ribonuclease H-like"/>
    <property type="match status" value="1"/>
</dbReference>
<dbReference type="InterPro" id="IPR012677">
    <property type="entry name" value="Nucleotide-bd_a/b_plait_sf"/>
</dbReference>
<dbReference type="InterPro" id="IPR036867">
    <property type="entry name" value="R3H_dom_sf"/>
</dbReference>
<dbReference type="Gene3D" id="3.30.70.330">
    <property type="match status" value="1"/>
</dbReference>
<dbReference type="SUPFAM" id="SSF82708">
    <property type="entry name" value="R3H domain"/>
    <property type="match status" value="1"/>
</dbReference>
<dbReference type="PANTHER" id="PTHR15092">
    <property type="entry name" value="POLY A -SPECIFIC RIBONUCLEASE/TARGET OF EGR1, MEMBER 1"/>
    <property type="match status" value="1"/>
</dbReference>
<organism evidence="4 5">
    <name type="scientific">Acanthamoeba castellanii (strain ATCC 30010 / Neff)</name>
    <dbReference type="NCBI Taxonomy" id="1257118"/>
    <lineage>
        <taxon>Eukaryota</taxon>
        <taxon>Amoebozoa</taxon>
        <taxon>Discosea</taxon>
        <taxon>Longamoebia</taxon>
        <taxon>Centramoebida</taxon>
        <taxon>Acanthamoebidae</taxon>
        <taxon>Acanthamoeba</taxon>
    </lineage>
</organism>
<dbReference type="GO" id="GO:0046872">
    <property type="term" value="F:metal ion binding"/>
    <property type="evidence" value="ECO:0007669"/>
    <property type="project" value="InterPro"/>
</dbReference>
<dbReference type="Proteomes" id="UP000011083">
    <property type="component" value="Unassembled WGS sequence"/>
</dbReference>
<gene>
    <name evidence="4" type="ORF">ACA1_295350</name>
</gene>
<dbReference type="STRING" id="1257118.L8HJR1"/>
<name>L8HJR1_ACACF</name>
<dbReference type="GO" id="GO:0005634">
    <property type="term" value="C:nucleus"/>
    <property type="evidence" value="ECO:0007669"/>
    <property type="project" value="InterPro"/>
</dbReference>
<dbReference type="InterPro" id="IPR051181">
    <property type="entry name" value="CAF1_poly(A)_ribonucleases"/>
</dbReference>
<evidence type="ECO:0000256" key="2">
    <source>
        <dbReference type="SAM" id="MobiDB-lite"/>
    </source>
</evidence>
<feature type="domain" description="Poly(A)-specific ribonuclease RNA-binding" evidence="3">
    <location>
        <begin position="421"/>
        <end position="483"/>
    </location>
</feature>
<dbReference type="SUPFAM" id="SSF54928">
    <property type="entry name" value="RNA-binding domain, RBD"/>
    <property type="match status" value="1"/>
</dbReference>
<dbReference type="VEuPathDB" id="AmoebaDB:ACA1_295350"/>
<feature type="compositionally biased region" description="Low complexity" evidence="2">
    <location>
        <begin position="530"/>
        <end position="551"/>
    </location>
</feature>
<feature type="compositionally biased region" description="Basic and acidic residues" evidence="2">
    <location>
        <begin position="597"/>
        <end position="610"/>
    </location>
</feature>
<feature type="compositionally biased region" description="Polar residues" evidence="2">
    <location>
        <begin position="622"/>
        <end position="631"/>
    </location>
</feature>
<dbReference type="InterPro" id="IPR036397">
    <property type="entry name" value="RNaseH_sf"/>
</dbReference>
<dbReference type="KEGG" id="acan:ACA1_295350"/>
<proteinExistence type="inferred from homology"/>
<reference evidence="4 5" key="1">
    <citation type="journal article" date="2013" name="Genome Biol.">
        <title>Genome of Acanthamoeba castellanii highlights extensive lateral gene transfer and early evolution of tyrosine kinase signaling.</title>
        <authorList>
            <person name="Clarke M."/>
            <person name="Lohan A.J."/>
            <person name="Liu B."/>
            <person name="Lagkouvardos I."/>
            <person name="Roy S."/>
            <person name="Zafar N."/>
            <person name="Bertelli C."/>
            <person name="Schilde C."/>
            <person name="Kianianmomeni A."/>
            <person name="Burglin T.R."/>
            <person name="Frech C."/>
            <person name="Turcotte B."/>
            <person name="Kopec K.O."/>
            <person name="Synnott J.M."/>
            <person name="Choo C."/>
            <person name="Paponov I."/>
            <person name="Finkler A."/>
            <person name="Soon Heng Tan C."/>
            <person name="Hutchins A.P."/>
            <person name="Weinmeier T."/>
            <person name="Rattei T."/>
            <person name="Chu J.S."/>
            <person name="Gimenez G."/>
            <person name="Irimia M."/>
            <person name="Rigden D.J."/>
            <person name="Fitzpatrick D.A."/>
            <person name="Lorenzo-Morales J."/>
            <person name="Bateman A."/>
            <person name="Chiu C.H."/>
            <person name="Tang P."/>
            <person name="Hegemann P."/>
            <person name="Fromm H."/>
            <person name="Raoult D."/>
            <person name="Greub G."/>
            <person name="Miranda-Saavedra D."/>
            <person name="Chen N."/>
            <person name="Nash P."/>
            <person name="Ginger M.L."/>
            <person name="Horn M."/>
            <person name="Schaap P."/>
            <person name="Caler L."/>
            <person name="Loftus B."/>
        </authorList>
    </citation>
    <scope>NUCLEOTIDE SEQUENCE [LARGE SCALE GENOMIC DNA]</scope>
    <source>
        <strain evidence="4 5">Neff</strain>
    </source>
</reference>
<dbReference type="PANTHER" id="PTHR15092:SF22">
    <property type="entry name" value="POLY(A)-SPECIFIC RIBONUCLEASE PNLDC1"/>
    <property type="match status" value="1"/>
</dbReference>
<evidence type="ECO:0000313" key="5">
    <source>
        <dbReference type="Proteomes" id="UP000011083"/>
    </source>
</evidence>
<keyword evidence="5" id="KW-1185">Reference proteome</keyword>
<sequence length="631" mass="70329">MDVVKETFSAQFETIKQAILSCDFVAIDTELTGLSASKKARINSLDSVEERYGKLRESASKFMTIQWGLCTFTKTSEGEYVAQPFNFYVFPKPFHPNLDYTFVSSLIYHGIPWLRRDEEERIRSSRPAEAAGGAPKDDVALGDKDKAFIDAIWSAPLFPRFRRISVGPPSRIDEWLKTGEKELRLAPCNSFQRRITYQEVAKRYNNAIDASAQSDEGSHLRYIVLSRLSDEERSAKRQEKAQQGDAELEAAVGFRRVIDVLTEAKKPVVGHNLLLDLVHTLSFLQLPPPTSDQFKSQLHSLFPTIVDTKFVVSSSPELVSQCASTALGDTHAAFDGPRFQDRPAISFPAGFGAYAEDKSRFHEAGFDALITGVAYLRMAYHLAEARTGSADDLLPTGPLMEEYRNKLFLLRSDIPYYNLAGPDPTPDRAGVFYVHNFSPSLRTGDIVRHFGSFGRVFVNWVDDTSLFITLSDKAQAPHVMAHFDGVETRPPFDVLDSAGYQAWRHSLDGAPSSVGLRSPTSPLHPYAPGSLSSPYSPRPPAASSSSDARSATTGKRKRDAPEELEEGEIREEGLPTATATTEEEEEEEQRQAKRGRHEKEGDNNGHHHHEEEEDEEARQNDDQPASSCLLQ</sequence>
<dbReference type="GO" id="GO:0004535">
    <property type="term" value="F:poly(A)-specific ribonuclease activity"/>
    <property type="evidence" value="ECO:0007669"/>
    <property type="project" value="InterPro"/>
</dbReference>
<dbReference type="OMA" id="LMHTIIG"/>
<accession>L8HJR1</accession>
<dbReference type="GeneID" id="14926507"/>